<evidence type="ECO:0000313" key="7">
    <source>
        <dbReference type="Proteomes" id="UP000007756"/>
    </source>
</evidence>
<dbReference type="InterPro" id="IPR017911">
    <property type="entry name" value="MacB-like_ATP-bd"/>
</dbReference>
<evidence type="ECO:0000256" key="1">
    <source>
        <dbReference type="ARBA" id="ARBA00005417"/>
    </source>
</evidence>
<evidence type="ECO:0000256" key="4">
    <source>
        <dbReference type="ARBA" id="ARBA00022840"/>
    </source>
</evidence>
<accession>A0A0H3DLD6</accession>
<evidence type="ECO:0000256" key="2">
    <source>
        <dbReference type="ARBA" id="ARBA00022448"/>
    </source>
</evidence>
<protein>
    <submittedName>
        <fullName evidence="6">ABC transporter, ATP-binding protein</fullName>
    </submittedName>
</protein>
<dbReference type="InterPro" id="IPR003593">
    <property type="entry name" value="AAA+_ATPase"/>
</dbReference>
<dbReference type="PANTHER" id="PTHR42798">
    <property type="entry name" value="LIPOPROTEIN-RELEASING SYSTEM ATP-BINDING PROTEIN LOLD"/>
    <property type="match status" value="1"/>
</dbReference>
<dbReference type="InterPro" id="IPR017871">
    <property type="entry name" value="ABC_transporter-like_CS"/>
</dbReference>
<evidence type="ECO:0000259" key="5">
    <source>
        <dbReference type="PROSITE" id="PS50893"/>
    </source>
</evidence>
<dbReference type="GO" id="GO:0098796">
    <property type="term" value="C:membrane protein complex"/>
    <property type="evidence" value="ECO:0007669"/>
    <property type="project" value="UniProtKB-ARBA"/>
</dbReference>
<dbReference type="eggNOG" id="COG1136">
    <property type="taxonomic scope" value="Bacteria"/>
</dbReference>
<dbReference type="RefSeq" id="WP_010874438.1">
    <property type="nucleotide sequence ID" value="NZ_CP010546.1"/>
</dbReference>
<dbReference type="SUPFAM" id="SSF52540">
    <property type="entry name" value="P-loop containing nucleoside triphosphate hydrolases"/>
    <property type="match status" value="1"/>
</dbReference>
<dbReference type="Pfam" id="PF00005">
    <property type="entry name" value="ABC_tran"/>
    <property type="match status" value="1"/>
</dbReference>
<sequence length="465" mass="53512">MRYFALTDLTKPTAKFTTDAMELRQISNAYLNQAQAYLQKGLKQLKKDYKNAILYTPKTEYKRFLKWKQTFLQDLNQTQKRFFIVRAQHFSYVLLFNLLDEQVEAVIATFNNFLDEHRLEAQSKQFDLDTAVNELHDYFDQLQKNTAYSEDLPTHLTQKTEQLINARNTQLTNLLNKIATTKPPLNKQQRLLASFRNYHEHLFLKNEVKKVTWLNEPRAKKESVTPDEEHIIELKNVYKYITNGVTTNAVLKGIDLKLKAHDFIVILGPSGSGKTTLLNIISGMDRPSSGSVVVNGQEMICMNDRQLTNFRRNYVGYIFQQYGLLPNLTVRENVEVGANLQRNPDKRINIDELLEAVGMKHLQKKLPNELSGGQQQRVSIARAFAKNPLLIFGDEPTGALDLEMTQIVLKQFLAIKQRYKTTMVIVTHNNLIAQLADLVIYVADGKIQALQANPNPKQVEDINWI</sequence>
<dbReference type="Gene3D" id="3.40.50.300">
    <property type="entry name" value="P-loop containing nucleotide triphosphate hydrolases"/>
    <property type="match status" value="1"/>
</dbReference>
<dbReference type="EMBL" id="CP002077">
    <property type="protein sequence ID" value="ADK87060.1"/>
    <property type="molecule type" value="Genomic_DNA"/>
</dbReference>
<dbReference type="Proteomes" id="UP000007756">
    <property type="component" value="Chromosome"/>
</dbReference>
<feature type="domain" description="ABC transporter" evidence="5">
    <location>
        <begin position="232"/>
        <end position="465"/>
    </location>
</feature>
<dbReference type="KEGG" id="mpj:MPNE_0092"/>
<evidence type="ECO:0000256" key="3">
    <source>
        <dbReference type="ARBA" id="ARBA00022741"/>
    </source>
</evidence>
<keyword evidence="4 6" id="KW-0067">ATP-binding</keyword>
<dbReference type="GO" id="GO:0005524">
    <property type="term" value="F:ATP binding"/>
    <property type="evidence" value="ECO:0007669"/>
    <property type="project" value="UniProtKB-KW"/>
</dbReference>
<dbReference type="PATRIC" id="fig|722438.3.peg.87"/>
<dbReference type="GO" id="GO:0022857">
    <property type="term" value="F:transmembrane transporter activity"/>
    <property type="evidence" value="ECO:0007669"/>
    <property type="project" value="UniProtKB-ARBA"/>
</dbReference>
<dbReference type="GO" id="GO:0016887">
    <property type="term" value="F:ATP hydrolysis activity"/>
    <property type="evidence" value="ECO:0007669"/>
    <property type="project" value="InterPro"/>
</dbReference>
<evidence type="ECO:0000313" key="6">
    <source>
        <dbReference type="EMBL" id="ADK87060.1"/>
    </source>
</evidence>
<dbReference type="PANTHER" id="PTHR42798:SF2">
    <property type="entry name" value="ABC TRANSPORTER ATP-BINDING PROTEIN MG467-RELATED"/>
    <property type="match status" value="1"/>
</dbReference>
<proteinExistence type="inferred from homology"/>
<keyword evidence="2" id="KW-0813">Transport</keyword>
<reference evidence="6 7" key="1">
    <citation type="journal article" date="2010" name="Appl. Environ. Microbiol.">
        <title>Targeted chromosomal knockouts in Mycoplasma pneumoniae.</title>
        <authorList>
            <person name="Krishnakumar R."/>
            <person name="Assad-Garcia N."/>
            <person name="Benders G.A."/>
            <person name="Phan Q."/>
            <person name="Montague M.G."/>
            <person name="Glass J.I."/>
        </authorList>
    </citation>
    <scope>NUCLEOTIDE SEQUENCE [LARGE SCALE GENOMIC DNA]</scope>
    <source>
        <strain evidence="7">ATCC 15531 / DSM 22911 / NBRC 14401 / NCTC 10119 / FH</strain>
    </source>
</reference>
<dbReference type="FunFam" id="3.40.50.300:FF:000032">
    <property type="entry name" value="Export ABC transporter ATP-binding protein"/>
    <property type="match status" value="1"/>
</dbReference>
<dbReference type="SMART" id="SM00382">
    <property type="entry name" value="AAA"/>
    <property type="match status" value="1"/>
</dbReference>
<dbReference type="CDD" id="cd03255">
    <property type="entry name" value="ABC_MJ0796_LolCDE_FtsE"/>
    <property type="match status" value="1"/>
</dbReference>
<comment type="similarity">
    <text evidence="1">Belongs to the ABC transporter superfamily.</text>
</comment>
<dbReference type="SMR" id="A0A0H3DLD6"/>
<organism evidence="6 7">
    <name type="scientific">Mycoplasmoides pneumoniae (strain ATCC 15531 / DSM 23978 / CIP 103766 / NBRC 14401 / NCTC 10119 / FH)</name>
    <name type="common">Mycoplasma pneumoniae</name>
    <dbReference type="NCBI Taxonomy" id="722438"/>
    <lineage>
        <taxon>Bacteria</taxon>
        <taxon>Bacillati</taxon>
        <taxon>Mycoplasmatota</taxon>
        <taxon>Mycoplasmoidales</taxon>
        <taxon>Mycoplasmoidaceae</taxon>
        <taxon>Mycoplasmoides</taxon>
    </lineage>
</organism>
<dbReference type="InterPro" id="IPR003439">
    <property type="entry name" value="ABC_transporter-like_ATP-bd"/>
</dbReference>
<keyword evidence="3" id="KW-0547">Nucleotide-binding</keyword>
<dbReference type="PROSITE" id="PS00211">
    <property type="entry name" value="ABC_TRANSPORTER_1"/>
    <property type="match status" value="1"/>
</dbReference>
<dbReference type="PROSITE" id="PS50893">
    <property type="entry name" value="ABC_TRANSPORTER_2"/>
    <property type="match status" value="1"/>
</dbReference>
<dbReference type="InterPro" id="IPR027417">
    <property type="entry name" value="P-loop_NTPase"/>
</dbReference>
<dbReference type="PaxDb" id="722438-MPNE_0092"/>
<dbReference type="GeneID" id="66609277"/>
<gene>
    <name evidence="6" type="ordered locus">MPNE_0092</name>
</gene>
<name>A0A0H3DLD6_MYCPB</name>
<dbReference type="AlphaFoldDB" id="A0A0H3DLD6"/>
<dbReference type="HOGENOM" id="CLU_046843_0_0_14"/>
<dbReference type="STRING" id="722438.F539_00445"/>